<evidence type="ECO:0000313" key="1">
    <source>
        <dbReference type="EMBL" id="KAI3804772.1"/>
    </source>
</evidence>
<sequence length="166" mass="18892">MVEPVDPPSPPHSATSKQLSGDAAKPPKKRKPTTTTHPPKRPLIINLSSSNSDETKDTASSNPENHEEDEQVNIEDAVLYRELEEYEIRNGVNPVTNHNHMRRFCFPYIHMGVGNEGGWASKIRHLKYKFMNQGDLLVPPHQMLEFLLWKKMFARNPPPDAESRTS</sequence>
<comment type="caution">
    <text evidence="1">The sequence shown here is derived from an EMBL/GenBank/DDBJ whole genome shotgun (WGS) entry which is preliminary data.</text>
</comment>
<dbReference type="Proteomes" id="UP001056120">
    <property type="component" value="Linkage Group LG09"/>
</dbReference>
<dbReference type="EMBL" id="CM042026">
    <property type="protein sequence ID" value="KAI3804772.1"/>
    <property type="molecule type" value="Genomic_DNA"/>
</dbReference>
<reference evidence="2" key="1">
    <citation type="journal article" date="2022" name="Mol. Ecol. Resour.">
        <title>The genomes of chicory, endive, great burdock and yacon provide insights into Asteraceae palaeo-polyploidization history and plant inulin production.</title>
        <authorList>
            <person name="Fan W."/>
            <person name="Wang S."/>
            <person name="Wang H."/>
            <person name="Wang A."/>
            <person name="Jiang F."/>
            <person name="Liu H."/>
            <person name="Zhao H."/>
            <person name="Xu D."/>
            <person name="Zhang Y."/>
        </authorList>
    </citation>
    <scope>NUCLEOTIDE SEQUENCE [LARGE SCALE GENOMIC DNA]</scope>
    <source>
        <strain evidence="2">cv. Yunnan</strain>
    </source>
</reference>
<name>A0ACB9I9M2_9ASTR</name>
<proteinExistence type="predicted"/>
<protein>
    <submittedName>
        <fullName evidence="1">Uncharacterized protein</fullName>
    </submittedName>
</protein>
<evidence type="ECO:0000313" key="2">
    <source>
        <dbReference type="Proteomes" id="UP001056120"/>
    </source>
</evidence>
<organism evidence="1 2">
    <name type="scientific">Smallanthus sonchifolius</name>
    <dbReference type="NCBI Taxonomy" id="185202"/>
    <lineage>
        <taxon>Eukaryota</taxon>
        <taxon>Viridiplantae</taxon>
        <taxon>Streptophyta</taxon>
        <taxon>Embryophyta</taxon>
        <taxon>Tracheophyta</taxon>
        <taxon>Spermatophyta</taxon>
        <taxon>Magnoliopsida</taxon>
        <taxon>eudicotyledons</taxon>
        <taxon>Gunneridae</taxon>
        <taxon>Pentapetalae</taxon>
        <taxon>asterids</taxon>
        <taxon>campanulids</taxon>
        <taxon>Asterales</taxon>
        <taxon>Asteraceae</taxon>
        <taxon>Asteroideae</taxon>
        <taxon>Heliantheae alliance</taxon>
        <taxon>Millerieae</taxon>
        <taxon>Smallanthus</taxon>
    </lineage>
</organism>
<reference evidence="1 2" key="2">
    <citation type="journal article" date="2022" name="Mol. Ecol. Resour.">
        <title>The genomes of chicory, endive, great burdock and yacon provide insights into Asteraceae paleo-polyploidization history and plant inulin production.</title>
        <authorList>
            <person name="Fan W."/>
            <person name="Wang S."/>
            <person name="Wang H."/>
            <person name="Wang A."/>
            <person name="Jiang F."/>
            <person name="Liu H."/>
            <person name="Zhao H."/>
            <person name="Xu D."/>
            <person name="Zhang Y."/>
        </authorList>
    </citation>
    <scope>NUCLEOTIDE SEQUENCE [LARGE SCALE GENOMIC DNA]</scope>
    <source>
        <strain evidence="2">cv. Yunnan</strain>
        <tissue evidence="1">Leaves</tissue>
    </source>
</reference>
<gene>
    <name evidence="1" type="ORF">L1987_26575</name>
</gene>
<accession>A0ACB9I9M2</accession>
<keyword evidence="2" id="KW-1185">Reference proteome</keyword>